<dbReference type="InterPro" id="IPR058245">
    <property type="entry name" value="NreC/VraR/RcsB-like_REC"/>
</dbReference>
<dbReference type="SUPFAM" id="SSF46894">
    <property type="entry name" value="C-terminal effector domain of the bipartite response regulators"/>
    <property type="match status" value="1"/>
</dbReference>
<feature type="domain" description="HTH luxR-type" evidence="6">
    <location>
        <begin position="162"/>
        <end position="227"/>
    </location>
</feature>
<dbReference type="SMART" id="SM00421">
    <property type="entry name" value="HTH_LUXR"/>
    <property type="match status" value="1"/>
</dbReference>
<evidence type="ECO:0000256" key="3">
    <source>
        <dbReference type="ARBA" id="ARBA00023125"/>
    </source>
</evidence>
<keyword evidence="9" id="KW-1185">Reference proteome</keyword>
<dbReference type="CDD" id="cd06170">
    <property type="entry name" value="LuxR_C_like"/>
    <property type="match status" value="1"/>
</dbReference>
<keyword evidence="2" id="KW-0805">Transcription regulation</keyword>
<evidence type="ECO:0000313" key="9">
    <source>
        <dbReference type="Proteomes" id="UP000245469"/>
    </source>
</evidence>
<evidence type="ECO:0000256" key="2">
    <source>
        <dbReference type="ARBA" id="ARBA00023015"/>
    </source>
</evidence>
<dbReference type="RefSeq" id="WP_211319437.1">
    <property type="nucleotide sequence ID" value="NZ_QGDQ01000011.1"/>
</dbReference>
<dbReference type="PROSITE" id="PS50110">
    <property type="entry name" value="RESPONSE_REGULATORY"/>
    <property type="match status" value="1"/>
</dbReference>
<evidence type="ECO:0000256" key="4">
    <source>
        <dbReference type="ARBA" id="ARBA00023163"/>
    </source>
</evidence>
<dbReference type="SMART" id="SM00448">
    <property type="entry name" value="REC"/>
    <property type="match status" value="1"/>
</dbReference>
<evidence type="ECO:0000256" key="1">
    <source>
        <dbReference type="ARBA" id="ARBA00022553"/>
    </source>
</evidence>
<accession>A0A316AU70</accession>
<reference evidence="8 9" key="1">
    <citation type="submission" date="2018-03" db="EMBL/GenBank/DDBJ databases">
        <title>Genomic Encyclopedia of Archaeal and Bacterial Type Strains, Phase II (KMG-II): from individual species to whole genera.</title>
        <authorList>
            <person name="Goeker M."/>
        </authorList>
    </citation>
    <scope>NUCLEOTIDE SEQUENCE [LARGE SCALE GENOMIC DNA]</scope>
    <source>
        <strain evidence="8 9">DSM 44889</strain>
    </source>
</reference>
<dbReference type="InterPro" id="IPR000792">
    <property type="entry name" value="Tscrpt_reg_LuxR_C"/>
</dbReference>
<dbReference type="InterPro" id="IPR016032">
    <property type="entry name" value="Sig_transdc_resp-reg_C-effctor"/>
</dbReference>
<dbReference type="GO" id="GO:0000160">
    <property type="term" value="P:phosphorelay signal transduction system"/>
    <property type="evidence" value="ECO:0007669"/>
    <property type="project" value="InterPro"/>
</dbReference>
<dbReference type="Gene3D" id="3.40.50.2300">
    <property type="match status" value="1"/>
</dbReference>
<dbReference type="PRINTS" id="PR00038">
    <property type="entry name" value="HTHLUXR"/>
</dbReference>
<feature type="modified residue" description="4-aspartylphosphate" evidence="5">
    <location>
        <position position="61"/>
    </location>
</feature>
<comment type="caution">
    <text evidence="8">The sequence shown here is derived from an EMBL/GenBank/DDBJ whole genome shotgun (WGS) entry which is preliminary data.</text>
</comment>
<dbReference type="GO" id="GO:0003677">
    <property type="term" value="F:DNA binding"/>
    <property type="evidence" value="ECO:0007669"/>
    <property type="project" value="UniProtKB-KW"/>
</dbReference>
<keyword evidence="4" id="KW-0804">Transcription</keyword>
<dbReference type="PROSITE" id="PS00622">
    <property type="entry name" value="HTH_LUXR_1"/>
    <property type="match status" value="1"/>
</dbReference>
<evidence type="ECO:0000259" key="7">
    <source>
        <dbReference type="PROSITE" id="PS50110"/>
    </source>
</evidence>
<dbReference type="Pfam" id="PF00072">
    <property type="entry name" value="Response_reg"/>
    <property type="match status" value="1"/>
</dbReference>
<evidence type="ECO:0000256" key="5">
    <source>
        <dbReference type="PROSITE-ProRule" id="PRU00169"/>
    </source>
</evidence>
<dbReference type="SUPFAM" id="SSF52172">
    <property type="entry name" value="CheY-like"/>
    <property type="match status" value="1"/>
</dbReference>
<gene>
    <name evidence="8" type="ORF">BXY45_111110</name>
</gene>
<dbReference type="Proteomes" id="UP000245469">
    <property type="component" value="Unassembled WGS sequence"/>
</dbReference>
<dbReference type="InterPro" id="IPR001789">
    <property type="entry name" value="Sig_transdc_resp-reg_receiver"/>
</dbReference>
<dbReference type="InterPro" id="IPR039420">
    <property type="entry name" value="WalR-like"/>
</dbReference>
<dbReference type="InterPro" id="IPR011006">
    <property type="entry name" value="CheY-like_superfamily"/>
</dbReference>
<name>A0A316AU70_9ACTN</name>
<dbReference type="PROSITE" id="PS50043">
    <property type="entry name" value="HTH_LUXR_2"/>
    <property type="match status" value="1"/>
</dbReference>
<protein>
    <submittedName>
        <fullName evidence="8">DNA-binding NarL/FixJ family response regulator</fullName>
    </submittedName>
</protein>
<keyword evidence="1 5" id="KW-0597">Phosphoprotein</keyword>
<dbReference type="Pfam" id="PF00196">
    <property type="entry name" value="GerE"/>
    <property type="match status" value="1"/>
</dbReference>
<dbReference type="PANTHER" id="PTHR43214">
    <property type="entry name" value="TWO-COMPONENT RESPONSE REGULATOR"/>
    <property type="match status" value="1"/>
</dbReference>
<feature type="domain" description="Response regulatory" evidence="7">
    <location>
        <begin position="10"/>
        <end position="126"/>
    </location>
</feature>
<keyword evidence="3 8" id="KW-0238">DNA-binding</keyword>
<sequence>MSETSAPPIRVLVVDDEPLLRAAFEALVNAQDDMECVGVAPDGAAAITTSRALSPDVVLMDLQMPHVDGVAATRAICRDASATRVVVLTAYDVEANLFAALQAGACGFLAKDCLADEVLHAVRVAHRGDSLIAPHLVKHLVQRVVRSVPAEPGTRPRHGSLATPLPADLTARELDLVRAVARGLSNDEVAAELRLTPQTVKTYVSRLLAKLGCRDRAQLVIFAYENAVV</sequence>
<dbReference type="CDD" id="cd17535">
    <property type="entry name" value="REC_NarL-like"/>
    <property type="match status" value="1"/>
</dbReference>
<dbReference type="PANTHER" id="PTHR43214:SF24">
    <property type="entry name" value="TRANSCRIPTIONAL REGULATORY PROTEIN NARL-RELATED"/>
    <property type="match status" value="1"/>
</dbReference>
<dbReference type="EMBL" id="QGDQ01000011">
    <property type="protein sequence ID" value="PWJ53707.1"/>
    <property type="molecule type" value="Genomic_DNA"/>
</dbReference>
<evidence type="ECO:0000313" key="8">
    <source>
        <dbReference type="EMBL" id="PWJ53707.1"/>
    </source>
</evidence>
<evidence type="ECO:0000259" key="6">
    <source>
        <dbReference type="PROSITE" id="PS50043"/>
    </source>
</evidence>
<organism evidence="8 9">
    <name type="scientific">Quadrisphaera granulorum</name>
    <dbReference type="NCBI Taxonomy" id="317664"/>
    <lineage>
        <taxon>Bacteria</taxon>
        <taxon>Bacillati</taxon>
        <taxon>Actinomycetota</taxon>
        <taxon>Actinomycetes</taxon>
        <taxon>Kineosporiales</taxon>
        <taxon>Kineosporiaceae</taxon>
        <taxon>Quadrisphaera</taxon>
    </lineage>
</organism>
<proteinExistence type="predicted"/>
<dbReference type="GO" id="GO:0006355">
    <property type="term" value="P:regulation of DNA-templated transcription"/>
    <property type="evidence" value="ECO:0007669"/>
    <property type="project" value="InterPro"/>
</dbReference>
<dbReference type="AlphaFoldDB" id="A0A316AU70"/>